<gene>
    <name evidence="1" type="ORF">VCR31J2_1280070</name>
</gene>
<dbReference type="EMBL" id="CCKJ01000033">
    <property type="protein sequence ID" value="CDT67450.1"/>
    <property type="molecule type" value="Genomic_DNA"/>
</dbReference>
<dbReference type="AlphaFoldDB" id="A0AA86XA11"/>
<protein>
    <submittedName>
        <fullName evidence="1">Uncharacterized protein</fullName>
    </submittedName>
</protein>
<dbReference type="Proteomes" id="UP000041625">
    <property type="component" value="Unassembled WGS sequence"/>
</dbReference>
<proteinExistence type="predicted"/>
<sequence>MSSFFYLTKAILCVSLVATKLTKLMQKLVAIEVGLVNQSTSTSVQYGRNISDFISVTRHSHCFSCG</sequence>
<accession>A0AA86XA11</accession>
<evidence type="ECO:0000313" key="2">
    <source>
        <dbReference type="Proteomes" id="UP000041625"/>
    </source>
</evidence>
<name>A0AA86XA11_9VIBR</name>
<organism evidence="1 2">
    <name type="scientific">Vibrio coralliirubri</name>
    <dbReference type="NCBI Taxonomy" id="1516159"/>
    <lineage>
        <taxon>Bacteria</taxon>
        <taxon>Pseudomonadati</taxon>
        <taxon>Pseudomonadota</taxon>
        <taxon>Gammaproteobacteria</taxon>
        <taxon>Vibrionales</taxon>
        <taxon>Vibrionaceae</taxon>
        <taxon>Vibrio</taxon>
    </lineage>
</organism>
<reference evidence="1 2" key="1">
    <citation type="submission" date="2014-06" db="EMBL/GenBank/DDBJ databases">
        <authorList>
            <person name="Le Roux F."/>
        </authorList>
    </citation>
    <scope>NUCLEOTIDE SEQUENCE [LARGE SCALE GENOMIC DNA]</scope>
    <source>
        <strain evidence="1 2">J2-31</strain>
    </source>
</reference>
<evidence type="ECO:0000313" key="1">
    <source>
        <dbReference type="EMBL" id="CDT67450.1"/>
    </source>
</evidence>
<keyword evidence="2" id="KW-1185">Reference proteome</keyword>
<comment type="caution">
    <text evidence="1">The sequence shown here is derived from an EMBL/GenBank/DDBJ whole genome shotgun (WGS) entry which is preliminary data.</text>
</comment>